<feature type="domain" description="KNTC1 third ARM-repeats" evidence="3">
    <location>
        <begin position="679"/>
        <end position="871"/>
    </location>
</feature>
<comment type="caution">
    <text evidence="5">The sequence shown here is derived from an EMBL/GenBank/DDBJ whole genome shotgun (WGS) entry which is preliminary data.</text>
</comment>
<dbReference type="InterPro" id="IPR055404">
    <property type="entry name" value="ARM_KNTC1_2nd"/>
</dbReference>
<evidence type="ECO:0000259" key="3">
    <source>
        <dbReference type="Pfam" id="PF24515"/>
    </source>
</evidence>
<protein>
    <submittedName>
        <fullName evidence="5">Uncharacterized protein</fullName>
    </submittedName>
</protein>
<dbReference type="PANTHER" id="PTHR15688:SF1">
    <property type="entry name" value="KINETOCHORE-ASSOCIATED PROTEIN 1"/>
    <property type="match status" value="1"/>
</dbReference>
<keyword evidence="6" id="KW-1185">Reference proteome</keyword>
<feature type="compositionally biased region" description="Basic and acidic residues" evidence="1">
    <location>
        <begin position="565"/>
        <end position="575"/>
    </location>
</feature>
<evidence type="ECO:0000256" key="1">
    <source>
        <dbReference type="SAM" id="MobiDB-lite"/>
    </source>
</evidence>
<gene>
    <name evidence="5" type="ORF">DL89DRAFT_169294</name>
</gene>
<dbReference type="InterPro" id="IPR055405">
    <property type="entry name" value="ARM_KNTC1_3rd"/>
</dbReference>
<dbReference type="GO" id="GO:1903394">
    <property type="term" value="P:protein localization to kinetochore involved in kinetochore assembly"/>
    <property type="evidence" value="ECO:0007669"/>
    <property type="project" value="TreeGrafter"/>
</dbReference>
<dbReference type="Pfam" id="PF24515">
    <property type="entry name" value="ARM_KNTC1_3rd"/>
    <property type="match status" value="1"/>
</dbReference>
<feature type="region of interest" description="Disordered" evidence="1">
    <location>
        <begin position="545"/>
        <end position="575"/>
    </location>
</feature>
<accession>A0A1Y1W647</accession>
<dbReference type="EMBL" id="MCFD01000008">
    <property type="protein sequence ID" value="ORX69003.1"/>
    <property type="molecule type" value="Genomic_DNA"/>
</dbReference>
<dbReference type="InterPro" id="IPR052802">
    <property type="entry name" value="KNTC1"/>
</dbReference>
<dbReference type="GO" id="GO:0007094">
    <property type="term" value="P:mitotic spindle assembly checkpoint signaling"/>
    <property type="evidence" value="ECO:0007669"/>
    <property type="project" value="TreeGrafter"/>
</dbReference>
<dbReference type="GO" id="GO:0031267">
    <property type="term" value="F:small GTPase binding"/>
    <property type="evidence" value="ECO:0007669"/>
    <property type="project" value="TreeGrafter"/>
</dbReference>
<dbReference type="GO" id="GO:0000070">
    <property type="term" value="P:mitotic sister chromatid segregation"/>
    <property type="evidence" value="ECO:0007669"/>
    <property type="project" value="TreeGrafter"/>
</dbReference>
<feature type="domain" description="RZZ complex subunit KNTC1/ROD C-terminal" evidence="2">
    <location>
        <begin position="950"/>
        <end position="1403"/>
    </location>
</feature>
<dbReference type="OrthoDB" id="5552805at2759"/>
<dbReference type="GO" id="GO:0005828">
    <property type="term" value="C:kinetochore microtubule"/>
    <property type="evidence" value="ECO:0007669"/>
    <property type="project" value="TreeGrafter"/>
</dbReference>
<proteinExistence type="predicted"/>
<dbReference type="RefSeq" id="XP_040742735.1">
    <property type="nucleotide sequence ID" value="XM_040883771.1"/>
</dbReference>
<dbReference type="GO" id="GO:1990423">
    <property type="term" value="C:RZZ complex"/>
    <property type="evidence" value="ECO:0007669"/>
    <property type="project" value="TreeGrafter"/>
</dbReference>
<evidence type="ECO:0000313" key="5">
    <source>
        <dbReference type="EMBL" id="ORX69003.1"/>
    </source>
</evidence>
<evidence type="ECO:0000259" key="4">
    <source>
        <dbReference type="Pfam" id="PF24516"/>
    </source>
</evidence>
<dbReference type="InterPro" id="IPR016024">
    <property type="entry name" value="ARM-type_fold"/>
</dbReference>
<dbReference type="GO" id="GO:0005737">
    <property type="term" value="C:cytoplasm"/>
    <property type="evidence" value="ECO:0007669"/>
    <property type="project" value="TreeGrafter"/>
</dbReference>
<sequence length="1662" mass="182908">MCLKRMLFSYGLPDFHISNTRMAYPLLQWLVRKTDSPGIMADALQLVDAYHQLSRTTAYVLRLQALCEAGDPDKVSSLIEYIDKTEHGPTIKEAGSVHLPPTEHHTPLDSGSSATKDDQTASRYVPMEIVRRGICWVREFLDSMTFTGESSKTQFSQYAEASMAMIRTLDALCKKHTAAAQALAEGTSGSHRVHALPQHLLDKIRDFVSGEKATMGVVWQLLTEGEIMVSPGELEHRSARRQILDELLEQRWLQPYVSECASSGRPKGKGKQIRGPAKPAALELLSLPSIPTNIKSLAAMLKFSPAQLSQRIISLALSHGVFGAALDTCQDLIETLRPLPSEDLPGQSARMTVPMSTVDDWHAAIGALAKCEQVISAHLAGLHDGSVQTDAETPGLPGSLQGALIKRLVVLCQAASLKCASQTHLVGFLDAFSSWEFAAAIFKQTADGDFATLTRKLAPKPTPAVPLPSSSRSFSTHAVAGPSSGSPIAAGYEESGEVGEGAVSSWLGPLFSNIYVERGLVLETEKTMKLVYRLITLLRRLPTTTTGLRPGTRDSADSLRSSRSKSSEKSADDRDISKLGELEADDLRSEAISCCRSLAAHLSANRHWILATQALELTISQLARSSFVVSADVEESVESLNLLRQRLSSGGVSEGELDTLFGVGETANPLDIQSLTGKALVRSLQQQRGVDMVFIFSSMIMTPPVKAYQHLSTAMSHSGLLPSRVITLANIGSACSLVWQQQALLDRCRSVAAAARWSEQLQLLHIKFDVALLNNPKPQLLETLIRPMLVKTSMDITTVLEFANEFRLDETFVILEYISLCCSAPGIDGYQARILGIADEVANTKLLERTYVDAMESGISAYDYERLQFVVQRLEELRPQDEVVTSYTTVLDILCTYDRRGEPGIEELTLEWTRTRSAREVSQQFAASDEPVTQNTGQTPPLSTLLAQYPLAAKRLPFHSIVNSNPWAALLPELSADTVDLLVVLAKPLGLNQDDFYMNLIDSMLKQWKRNSPSELTRGMAFSVVTSKTPTRFNAIQPLIRCFKDPEAAVSTLKHFADELPCGPDRLAALKMGIKLLTKWAQYTKRMSEPERSEVLVKAETIYTHFQKSYTDSSVEVALRKHGLEQYLHLFTDAQGSEAMLRALTAIYEGQCDSAMCEPKHEGRHVLHEIVRTLAEIYGFEMDKLLETMLDTYLSTAIVLDPSTESLLLPSTRYQASLRMPSSREAQLRRCIVYVLRAYSVSDMVRLLLKFAYNNPTGISCLCRARALDIVLSLASDNDIAALQSPEHVKRYFLALLYLADFDFVGIPQSTADFIECSKAALARSIWVDYHEDSRVAQLICNLCLDFDVQDSDLLVRILTQLVSAKAFRYVTGALEIISRMTHFSMIPELPVFWNQAVSGSLVQIAQCQAPGWIEDTIFVLGACIRSLYLPDISTGNIVDSLLQCLDESSGDNAAALQLAFVSYEVLPGGNDAAELLRRYISSRSPALVHEDILLVLEFAGLSSKAGDSQLFVDWSRSRALTLIFDVIDARGLHGQALLRPPAGRAVRAYVQNRMRNDKLVAAVQACLDRGKQRLAQQLVCQYYNSRSADAIVIDAASAGIEPDIAKTEDLDADSDENATLENQPDPDTSPAGEGIVPPEIQILAKRFSEPTKLNIYLATHK</sequence>
<dbReference type="PANTHER" id="PTHR15688">
    <property type="entry name" value="KINETOCHORE-ASSOCIATED PROTEIN 1"/>
    <property type="match status" value="1"/>
</dbReference>
<dbReference type="STRING" id="61395.A0A1Y1W647"/>
<reference evidence="5 6" key="1">
    <citation type="submission" date="2016-07" db="EMBL/GenBank/DDBJ databases">
        <title>Pervasive Adenine N6-methylation of Active Genes in Fungi.</title>
        <authorList>
            <consortium name="DOE Joint Genome Institute"/>
            <person name="Mondo S.J."/>
            <person name="Dannebaum R.O."/>
            <person name="Kuo R.C."/>
            <person name="Labutti K."/>
            <person name="Haridas S."/>
            <person name="Kuo A."/>
            <person name="Salamov A."/>
            <person name="Ahrendt S.R."/>
            <person name="Lipzen A."/>
            <person name="Sullivan W."/>
            <person name="Andreopoulos W.B."/>
            <person name="Clum A."/>
            <person name="Lindquist E."/>
            <person name="Daum C."/>
            <person name="Ramamoorthy G.K."/>
            <person name="Gryganskyi A."/>
            <person name="Culley D."/>
            <person name="Magnuson J.K."/>
            <person name="James T.Y."/>
            <person name="O'Malley M.A."/>
            <person name="Stajich J.E."/>
            <person name="Spatafora J.W."/>
            <person name="Visel A."/>
            <person name="Grigoriev I.V."/>
        </authorList>
    </citation>
    <scope>NUCLEOTIDE SEQUENCE [LARGE SCALE GENOMIC DNA]</scope>
    <source>
        <strain evidence="5 6">ATCC 12442</strain>
    </source>
</reference>
<dbReference type="SUPFAM" id="SSF48371">
    <property type="entry name" value="ARM repeat"/>
    <property type="match status" value="1"/>
</dbReference>
<feature type="domain" description="KNTC1 second ARM-repeats" evidence="4">
    <location>
        <begin position="1"/>
        <end position="79"/>
    </location>
</feature>
<feature type="region of interest" description="Disordered" evidence="1">
    <location>
        <begin position="1612"/>
        <end position="1636"/>
    </location>
</feature>
<evidence type="ECO:0000313" key="6">
    <source>
        <dbReference type="Proteomes" id="UP000193922"/>
    </source>
</evidence>
<organism evidence="5 6">
    <name type="scientific">Linderina pennispora</name>
    <dbReference type="NCBI Taxonomy" id="61395"/>
    <lineage>
        <taxon>Eukaryota</taxon>
        <taxon>Fungi</taxon>
        <taxon>Fungi incertae sedis</taxon>
        <taxon>Zoopagomycota</taxon>
        <taxon>Kickxellomycotina</taxon>
        <taxon>Kickxellomycetes</taxon>
        <taxon>Kickxellales</taxon>
        <taxon>Kickxellaceae</taxon>
        <taxon>Linderina</taxon>
    </lineage>
</organism>
<dbReference type="InterPro" id="IPR019527">
    <property type="entry name" value="RZZ-complex_KNTC1/ROD_C"/>
</dbReference>
<dbReference type="Pfam" id="PF10493">
    <property type="entry name" value="Rod_C"/>
    <property type="match status" value="1"/>
</dbReference>
<dbReference type="Proteomes" id="UP000193922">
    <property type="component" value="Unassembled WGS sequence"/>
</dbReference>
<dbReference type="GeneID" id="63800419"/>
<name>A0A1Y1W647_9FUNG</name>
<dbReference type="Pfam" id="PF24516">
    <property type="entry name" value="ARM_KNTC1_2nd"/>
    <property type="match status" value="1"/>
</dbReference>
<feature type="region of interest" description="Disordered" evidence="1">
    <location>
        <begin position="91"/>
        <end position="120"/>
    </location>
</feature>
<evidence type="ECO:0000259" key="2">
    <source>
        <dbReference type="Pfam" id="PF10493"/>
    </source>
</evidence>
<feature type="region of interest" description="Disordered" evidence="1">
    <location>
        <begin position="461"/>
        <end position="485"/>
    </location>
</feature>